<evidence type="ECO:0000313" key="4">
    <source>
        <dbReference type="Proteomes" id="UP000094527"/>
    </source>
</evidence>
<reference evidence="3 4" key="1">
    <citation type="journal article" date="2016" name="Genome Biol. Evol.">
        <title>Gene Family Evolution Reflects Adaptation to Soil Environmental Stressors in the Genome of the Collembolan Orchesella cincta.</title>
        <authorList>
            <person name="Faddeeva-Vakhrusheva A."/>
            <person name="Derks M.F."/>
            <person name="Anvar S.Y."/>
            <person name="Agamennone V."/>
            <person name="Suring W."/>
            <person name="Smit S."/>
            <person name="van Straalen N.M."/>
            <person name="Roelofs D."/>
        </authorList>
    </citation>
    <scope>NUCLEOTIDE SEQUENCE [LARGE SCALE GENOMIC DNA]</scope>
    <source>
        <tissue evidence="3">Mixed pool</tissue>
    </source>
</reference>
<sequence>MATVQPLGNRTLTICFDWHWKPLGKKCSIMSPPLLKGKGFKNDKRNLIESTNNLVVLGQATSQKPQNASRFRGRRSRSRSKSRTRPLVPGPALPVISAFGQRTRTFTVNGRGTSGTTPWITNSVLHNQQQPFSLTASVTTPTPGELKYLLPFQNSEHEKKSGAVTCAVCGRGFEPPKFNSDPVSEIMKNSLRSYQKSGLMTKRNLEDGWGSITGKPKINVAPQDVVCVGTCGELFHKLCLRDYCSHHHNKSSRGPNCPRCGLEVKFLNCQEIDILPCFSNSLTAFERQVYKTTVMNKELQVLWPEANNHLTKLKQEISDAETIYQQFRSQRRKVKSELKKLTADDLGIVMAKITDVTTLKATLDKQEKALEFMQQETLQIMRIITVLRKLKSYAPSGDYSSLPNIPERILRDLIPVLGSMLNDDQTLGLLSRIVAPRQDEMSDATKLKMLEDKILEKCKRK</sequence>
<keyword evidence="4" id="KW-1185">Reference proteome</keyword>
<organism evidence="3 4">
    <name type="scientific">Orchesella cincta</name>
    <name type="common">Springtail</name>
    <name type="synonym">Podura cincta</name>
    <dbReference type="NCBI Taxonomy" id="48709"/>
    <lineage>
        <taxon>Eukaryota</taxon>
        <taxon>Metazoa</taxon>
        <taxon>Ecdysozoa</taxon>
        <taxon>Arthropoda</taxon>
        <taxon>Hexapoda</taxon>
        <taxon>Collembola</taxon>
        <taxon>Entomobryomorpha</taxon>
        <taxon>Entomobryoidea</taxon>
        <taxon>Orchesellidae</taxon>
        <taxon>Orchesellinae</taxon>
        <taxon>Orchesella</taxon>
    </lineage>
</organism>
<proteinExistence type="predicted"/>
<feature type="compositionally biased region" description="Basic residues" evidence="2">
    <location>
        <begin position="71"/>
        <end position="84"/>
    </location>
</feature>
<gene>
    <name evidence="3" type="ORF">Ocin01_09954</name>
</gene>
<feature type="region of interest" description="Disordered" evidence="2">
    <location>
        <begin position="59"/>
        <end position="92"/>
    </location>
</feature>
<name>A0A1D2MUH5_ORCCI</name>
<evidence type="ECO:0000256" key="1">
    <source>
        <dbReference type="SAM" id="Coils"/>
    </source>
</evidence>
<evidence type="ECO:0000313" key="3">
    <source>
        <dbReference type="EMBL" id="ODM96740.1"/>
    </source>
</evidence>
<feature type="compositionally biased region" description="Polar residues" evidence="2">
    <location>
        <begin position="59"/>
        <end position="68"/>
    </location>
</feature>
<dbReference type="CDD" id="cd16448">
    <property type="entry name" value="RING-H2"/>
    <property type="match status" value="1"/>
</dbReference>
<keyword evidence="1" id="KW-0175">Coiled coil</keyword>
<comment type="caution">
    <text evidence="3">The sequence shown here is derived from an EMBL/GenBank/DDBJ whole genome shotgun (WGS) entry which is preliminary data.</text>
</comment>
<accession>A0A1D2MUH5</accession>
<dbReference type="Proteomes" id="UP000094527">
    <property type="component" value="Unassembled WGS sequence"/>
</dbReference>
<dbReference type="EMBL" id="LJIJ01000508">
    <property type="protein sequence ID" value="ODM96740.1"/>
    <property type="molecule type" value="Genomic_DNA"/>
</dbReference>
<evidence type="ECO:0000256" key="2">
    <source>
        <dbReference type="SAM" id="MobiDB-lite"/>
    </source>
</evidence>
<dbReference type="AlphaFoldDB" id="A0A1D2MUH5"/>
<protein>
    <submittedName>
        <fullName evidence="3">Uncharacterized protein</fullName>
    </submittedName>
</protein>
<feature type="coiled-coil region" evidence="1">
    <location>
        <begin position="310"/>
        <end position="376"/>
    </location>
</feature>